<dbReference type="SUPFAM" id="SSF50494">
    <property type="entry name" value="Trypsin-like serine proteases"/>
    <property type="match status" value="1"/>
</dbReference>
<keyword evidence="2" id="KW-1185">Reference proteome</keyword>
<proteinExistence type="predicted"/>
<comment type="caution">
    <text evidence="1">The sequence shown here is derived from an EMBL/GenBank/DDBJ whole genome shotgun (WGS) entry which is preliminary data.</text>
</comment>
<dbReference type="InterPro" id="IPR009003">
    <property type="entry name" value="Peptidase_S1_PA"/>
</dbReference>
<dbReference type="InterPro" id="IPR043504">
    <property type="entry name" value="Peptidase_S1_PA_chymotrypsin"/>
</dbReference>
<accession>A0AA88QZ00</accession>
<dbReference type="Gene3D" id="2.40.10.10">
    <property type="entry name" value="Trypsin-like serine proteases"/>
    <property type="match status" value="2"/>
</dbReference>
<evidence type="ECO:0000313" key="2">
    <source>
        <dbReference type="Proteomes" id="UP001187471"/>
    </source>
</evidence>
<dbReference type="Proteomes" id="UP001187471">
    <property type="component" value="Unassembled WGS sequence"/>
</dbReference>
<dbReference type="Pfam" id="PF13365">
    <property type="entry name" value="Trypsin_2"/>
    <property type="match status" value="1"/>
</dbReference>
<dbReference type="EMBL" id="JAVXUO010002762">
    <property type="protein sequence ID" value="KAK2969971.1"/>
    <property type="molecule type" value="Genomic_DNA"/>
</dbReference>
<dbReference type="AlphaFoldDB" id="A0AA88QZ00"/>
<reference evidence="1" key="1">
    <citation type="submission" date="2022-12" db="EMBL/GenBank/DDBJ databases">
        <title>Draft genome assemblies for two species of Escallonia (Escalloniales).</title>
        <authorList>
            <person name="Chanderbali A."/>
            <person name="Dervinis C."/>
            <person name="Anghel I."/>
            <person name="Soltis D."/>
            <person name="Soltis P."/>
            <person name="Zapata F."/>
        </authorList>
    </citation>
    <scope>NUCLEOTIDE SEQUENCE</scope>
    <source>
        <strain evidence="1">UCBG92.1500</strain>
        <tissue evidence="1">Leaf</tissue>
    </source>
</reference>
<gene>
    <name evidence="1" type="ORF">RJ640_008311</name>
</gene>
<protein>
    <submittedName>
        <fullName evidence="1">Uncharacterized protein</fullName>
    </submittedName>
</protein>
<name>A0AA88QZ00_9ASTE</name>
<evidence type="ECO:0000313" key="1">
    <source>
        <dbReference type="EMBL" id="KAK2969971.1"/>
    </source>
</evidence>
<organism evidence="1 2">
    <name type="scientific">Escallonia rubra</name>
    <dbReference type="NCBI Taxonomy" id="112253"/>
    <lineage>
        <taxon>Eukaryota</taxon>
        <taxon>Viridiplantae</taxon>
        <taxon>Streptophyta</taxon>
        <taxon>Embryophyta</taxon>
        <taxon>Tracheophyta</taxon>
        <taxon>Spermatophyta</taxon>
        <taxon>Magnoliopsida</taxon>
        <taxon>eudicotyledons</taxon>
        <taxon>Gunneridae</taxon>
        <taxon>Pentapetalae</taxon>
        <taxon>asterids</taxon>
        <taxon>campanulids</taxon>
        <taxon>Escalloniales</taxon>
        <taxon>Escalloniaceae</taxon>
        <taxon>Escallonia</taxon>
    </lineage>
</organism>
<sequence length="403" mass="44306">MVVMVMLEVSPKDGRSPDLKSFKEGFLEREDRQIWPGHRQWSRSYFTTSSPHDGSSTSTFYLALCHSKSIVALFPPSTVSLPSNFHHQSIPAAPLSTSTVTANRSNHLRGLVTNIDIAKVMFGKKGRPLVLDFVSAPVRLNSSQSKPVFKPFSSERTPPKLFAYCPSLCCTNKFRTTKWRAELPSVMSTSGIAFKASGIVVGNGEYILTCNHAVSKDNYTFVNEDNVKLRLTGYASRVIVKTNCMPKIRVAKIVWAEKMYDLACLRLDDGLLPLPSVKFCPYEIKQGMDVICMSALRGRENTLNAGIISHPLRMDEAVNGYVIHHTMELGPGASGAGLLTNSGLLCGLHFGHRGDTMLSLSTPQLITFFKAALVEDLMGSPNMVFGLHVEEVLEGDNGESESE</sequence>